<evidence type="ECO:0000256" key="2">
    <source>
        <dbReference type="ARBA" id="ARBA00022840"/>
    </source>
</evidence>
<dbReference type="OrthoDB" id="194468at2759"/>
<keyword evidence="2" id="KW-0067">ATP-binding</keyword>
<dbReference type="RefSeq" id="XP_028356007.1">
    <property type="nucleotide sequence ID" value="XM_028500206.2"/>
</dbReference>
<organism evidence="3 4">
    <name type="scientific">Physeter macrocephalus</name>
    <name type="common">Sperm whale</name>
    <name type="synonym">Physeter catodon</name>
    <dbReference type="NCBI Taxonomy" id="9755"/>
    <lineage>
        <taxon>Eukaryota</taxon>
        <taxon>Metazoa</taxon>
        <taxon>Chordata</taxon>
        <taxon>Craniata</taxon>
        <taxon>Vertebrata</taxon>
        <taxon>Euteleostomi</taxon>
        <taxon>Mammalia</taxon>
        <taxon>Eutheria</taxon>
        <taxon>Laurasiatheria</taxon>
        <taxon>Artiodactyla</taxon>
        <taxon>Whippomorpha</taxon>
        <taxon>Cetacea</taxon>
        <taxon>Odontoceti</taxon>
        <taxon>Physeteridae</taxon>
        <taxon>Physeter</taxon>
    </lineage>
</organism>
<dbReference type="Proteomes" id="UP000248484">
    <property type="component" value="Chromosome 15"/>
</dbReference>
<sequence length="239" mass="27268">MSLSHQMLVRCAAIVGLTFATELLFEILPCWNMKMMINALATLVESNVFDCFRNGRELRIALKQNAASFEVNYRSLSLQPLSEGMGADLLPTAFLSSLVHGEQEELRELESEVIECHIIRFCSPMMQKTAYELWLKDQKKAMHLKCARFLEENAHRCDHCRSGDFVPFHHFAVDIRLNTLDLDTIRKMAKSHGFQSKLSSFLISPNYSWGTWRQDLEEVGLDHEDFKSSAGSGTTNDET</sequence>
<dbReference type="PANTHER" id="PTHR16305">
    <property type="entry name" value="TESTICULAR SOLUBLE ADENYLYL CYCLASE"/>
    <property type="match status" value="1"/>
</dbReference>
<proteinExistence type="predicted"/>
<accession>A0A455C4N5</accession>
<evidence type="ECO:0000313" key="3">
    <source>
        <dbReference type="Proteomes" id="UP000248484"/>
    </source>
</evidence>
<dbReference type="GO" id="GO:0004016">
    <property type="term" value="F:adenylate cyclase activity"/>
    <property type="evidence" value="ECO:0007669"/>
    <property type="project" value="TreeGrafter"/>
</dbReference>
<gene>
    <name evidence="4" type="primary">LOC114487837</name>
</gene>
<name>A0A455C4N5_PHYMC</name>
<evidence type="ECO:0000313" key="4">
    <source>
        <dbReference type="RefSeq" id="XP_028356007.1"/>
    </source>
</evidence>
<keyword evidence="1" id="KW-0547">Nucleotide-binding</keyword>
<dbReference type="PANTHER" id="PTHR16305:SF32">
    <property type="entry name" value="ADENYLATE CYCLASE TYPE 10"/>
    <property type="match status" value="1"/>
</dbReference>
<dbReference type="KEGG" id="pcad:114487837"/>
<dbReference type="GO" id="GO:0005737">
    <property type="term" value="C:cytoplasm"/>
    <property type="evidence" value="ECO:0007669"/>
    <property type="project" value="TreeGrafter"/>
</dbReference>
<keyword evidence="3" id="KW-1185">Reference proteome</keyword>
<evidence type="ECO:0000256" key="1">
    <source>
        <dbReference type="ARBA" id="ARBA00022741"/>
    </source>
</evidence>
<dbReference type="GeneID" id="114487837"/>
<dbReference type="AlphaFoldDB" id="A0A455C4N5"/>
<dbReference type="GO" id="GO:0005524">
    <property type="term" value="F:ATP binding"/>
    <property type="evidence" value="ECO:0007669"/>
    <property type="project" value="UniProtKB-KW"/>
</dbReference>
<protein>
    <submittedName>
        <fullName evidence="4">Adenylate cyclase type 10-like isoform X1</fullName>
    </submittedName>
</protein>
<dbReference type="InParanoid" id="A0A455C4N5"/>
<reference evidence="4" key="1">
    <citation type="submission" date="2025-08" db="UniProtKB">
        <authorList>
            <consortium name="RefSeq"/>
        </authorList>
    </citation>
    <scope>IDENTIFICATION</scope>
    <source>
        <tissue evidence="4">Muscle</tissue>
    </source>
</reference>